<proteinExistence type="predicted"/>
<evidence type="ECO:0008006" key="3">
    <source>
        <dbReference type="Google" id="ProtNLM"/>
    </source>
</evidence>
<dbReference type="RefSeq" id="WP_184860173.1">
    <property type="nucleotide sequence ID" value="NZ_BAAAWY010000042.1"/>
</dbReference>
<dbReference type="EMBL" id="JACHIR010000001">
    <property type="protein sequence ID" value="MBB5890607.1"/>
    <property type="molecule type" value="Genomic_DNA"/>
</dbReference>
<dbReference type="AlphaFoldDB" id="A0A7W9KDQ6"/>
<dbReference type="Proteomes" id="UP000585638">
    <property type="component" value="Unassembled WGS sequence"/>
</dbReference>
<organism evidence="1 2">
    <name type="scientific">Kutzneria kofuensis</name>
    <dbReference type="NCBI Taxonomy" id="103725"/>
    <lineage>
        <taxon>Bacteria</taxon>
        <taxon>Bacillati</taxon>
        <taxon>Actinomycetota</taxon>
        <taxon>Actinomycetes</taxon>
        <taxon>Pseudonocardiales</taxon>
        <taxon>Pseudonocardiaceae</taxon>
        <taxon>Kutzneria</taxon>
    </lineage>
</organism>
<sequence>MPENFQRVNGAAAVGAEMATLTTWVNDGKGGFTQGKLKVAPDQLPTVKAVWVQTKEKFTKMLMDAQGLQHIGYPAEDSVSKKAVDNIRRMAGDDEGCLGKTLNDCIARCDELIHQTEQTMQIYNIADTSAEIKFKL</sequence>
<keyword evidence="2" id="KW-1185">Reference proteome</keyword>
<reference evidence="1 2" key="1">
    <citation type="submission" date="2020-08" db="EMBL/GenBank/DDBJ databases">
        <title>Sequencing the genomes of 1000 actinobacteria strains.</title>
        <authorList>
            <person name="Klenk H.-P."/>
        </authorList>
    </citation>
    <scope>NUCLEOTIDE SEQUENCE [LARGE SCALE GENOMIC DNA]</scope>
    <source>
        <strain evidence="1 2">DSM 43851</strain>
    </source>
</reference>
<comment type="caution">
    <text evidence="1">The sequence shown here is derived from an EMBL/GenBank/DDBJ whole genome shotgun (WGS) entry which is preliminary data.</text>
</comment>
<accession>A0A7W9KDQ6</accession>
<protein>
    <recommendedName>
        <fullName evidence="3">Excreted virulence factor EspC (Type VII ESX diderm)</fullName>
    </recommendedName>
</protein>
<gene>
    <name evidence="1" type="ORF">BJ998_001803</name>
</gene>
<name>A0A7W9KDQ6_9PSEU</name>
<evidence type="ECO:0000313" key="2">
    <source>
        <dbReference type="Proteomes" id="UP000585638"/>
    </source>
</evidence>
<evidence type="ECO:0000313" key="1">
    <source>
        <dbReference type="EMBL" id="MBB5890607.1"/>
    </source>
</evidence>